<dbReference type="InterPro" id="IPR001128">
    <property type="entry name" value="Cyt_P450"/>
</dbReference>
<dbReference type="AlphaFoldDB" id="A0A7T7FRN3"/>
<comment type="similarity">
    <text evidence="2">Belongs to the cytochrome P450 family.</text>
</comment>
<evidence type="ECO:0000256" key="2">
    <source>
        <dbReference type="ARBA" id="ARBA00010617"/>
    </source>
</evidence>
<comment type="cofactor">
    <cofactor evidence="1">
        <name>heme</name>
        <dbReference type="ChEBI" id="CHEBI:30413"/>
    </cofactor>
</comment>
<evidence type="ECO:0000256" key="1">
    <source>
        <dbReference type="ARBA" id="ARBA00001971"/>
    </source>
</evidence>
<dbReference type="SUPFAM" id="SSF48264">
    <property type="entry name" value="Cytochrome P450"/>
    <property type="match status" value="1"/>
</dbReference>
<dbReference type="InterPro" id="IPR002401">
    <property type="entry name" value="Cyt_P450_E_grp-I"/>
</dbReference>
<dbReference type="GO" id="GO:0006805">
    <property type="term" value="P:xenobiotic metabolic process"/>
    <property type="evidence" value="ECO:0007669"/>
    <property type="project" value="TreeGrafter"/>
</dbReference>
<protein>
    <submittedName>
        <fullName evidence="5">Cytochrome P450 2j6-like protein</fullName>
    </submittedName>
</protein>
<dbReference type="EMBL" id="MN685632">
    <property type="protein sequence ID" value="QQL94712.1"/>
    <property type="molecule type" value="mRNA"/>
</dbReference>
<evidence type="ECO:0000256" key="4">
    <source>
        <dbReference type="ARBA" id="ARBA00023004"/>
    </source>
</evidence>
<evidence type="ECO:0000256" key="3">
    <source>
        <dbReference type="ARBA" id="ARBA00022723"/>
    </source>
</evidence>
<dbReference type="GO" id="GO:0020037">
    <property type="term" value="F:heme binding"/>
    <property type="evidence" value="ECO:0007669"/>
    <property type="project" value="InterPro"/>
</dbReference>
<dbReference type="GO" id="GO:0006082">
    <property type="term" value="P:organic acid metabolic process"/>
    <property type="evidence" value="ECO:0007669"/>
    <property type="project" value="TreeGrafter"/>
</dbReference>
<proteinExistence type="evidence at transcript level"/>
<dbReference type="GO" id="GO:0005506">
    <property type="term" value="F:iron ion binding"/>
    <property type="evidence" value="ECO:0007669"/>
    <property type="project" value="InterPro"/>
</dbReference>
<dbReference type="PANTHER" id="PTHR24300">
    <property type="entry name" value="CYTOCHROME P450 508A4-RELATED"/>
    <property type="match status" value="1"/>
</dbReference>
<keyword evidence="3" id="KW-0479">Metal-binding</keyword>
<dbReference type="GO" id="GO:0005737">
    <property type="term" value="C:cytoplasm"/>
    <property type="evidence" value="ECO:0007669"/>
    <property type="project" value="TreeGrafter"/>
</dbReference>
<evidence type="ECO:0000313" key="5">
    <source>
        <dbReference type="EMBL" id="QQL94712.1"/>
    </source>
</evidence>
<organism evidence="5">
    <name type="scientific">Lateolabrax maculatus</name>
    <name type="common">Spotted sea bass</name>
    <dbReference type="NCBI Taxonomy" id="315492"/>
    <lineage>
        <taxon>Eukaryota</taxon>
        <taxon>Metazoa</taxon>
        <taxon>Chordata</taxon>
        <taxon>Craniata</taxon>
        <taxon>Vertebrata</taxon>
        <taxon>Euteleostomi</taxon>
        <taxon>Actinopterygii</taxon>
        <taxon>Neopterygii</taxon>
        <taxon>Teleostei</taxon>
        <taxon>Neoteleostei</taxon>
        <taxon>Acanthomorphata</taxon>
        <taxon>Eupercaria</taxon>
        <taxon>Acropomatiformes</taxon>
        <taxon>Lateolabracidae</taxon>
        <taxon>Lateolabrax</taxon>
    </lineage>
</organism>
<name>A0A7T7FRN3_LATMC</name>
<sequence>MATLRTFGLAKSSPEQSICEESHHLLEAMEEKKGEPFDPVPLLNNAVANIICQIMFGRRFDYSDHDFQSMLKNLTEMAYLEGSIWALLYDAFPALMKRLPGPHNGIFSNSKSLEASIRREIERHKLDLDPSNPRDYIDTFLIEERRNKYSQLGFDDGNLVLCCLDMFLAGSETTSKTLQWGLIYLIKNPHIQGKRACLGEGLARMELFLFFVSLFQKLDFSTLDGVELSTEGVIGATRTPHPFKIYAKAR</sequence>
<accession>A0A7T7FRN3</accession>
<dbReference type="Pfam" id="PF00067">
    <property type="entry name" value="p450"/>
    <property type="match status" value="1"/>
</dbReference>
<dbReference type="InterPro" id="IPR036396">
    <property type="entry name" value="Cyt_P450_sf"/>
</dbReference>
<dbReference type="PANTHER" id="PTHR24300:SF177">
    <property type="entry name" value="CYTOCHROME P450 2J2"/>
    <property type="match status" value="1"/>
</dbReference>
<reference evidence="5" key="1">
    <citation type="submission" date="2019-11" db="EMBL/GenBank/DDBJ databases">
        <authorList>
            <person name="Li J."/>
            <person name="Zhang X."/>
        </authorList>
    </citation>
    <scope>NUCLEOTIDE SEQUENCE</scope>
</reference>
<dbReference type="PRINTS" id="PR00463">
    <property type="entry name" value="EP450I"/>
</dbReference>
<keyword evidence="4" id="KW-0408">Iron</keyword>
<dbReference type="InterPro" id="IPR050182">
    <property type="entry name" value="Cytochrome_P450_fam2"/>
</dbReference>
<dbReference type="Gene3D" id="1.10.630.10">
    <property type="entry name" value="Cytochrome P450"/>
    <property type="match status" value="2"/>
</dbReference>
<dbReference type="GO" id="GO:0016712">
    <property type="term" value="F:oxidoreductase activity, acting on paired donors, with incorporation or reduction of molecular oxygen, reduced flavin or flavoprotein as one donor, and incorporation of one atom of oxygen"/>
    <property type="evidence" value="ECO:0007669"/>
    <property type="project" value="TreeGrafter"/>
</dbReference>